<feature type="transmembrane region" description="Helical" evidence="6">
    <location>
        <begin position="34"/>
        <end position="52"/>
    </location>
</feature>
<feature type="transmembrane region" description="Helical" evidence="6">
    <location>
        <begin position="208"/>
        <end position="232"/>
    </location>
</feature>
<evidence type="ECO:0008006" key="9">
    <source>
        <dbReference type="Google" id="ProtNLM"/>
    </source>
</evidence>
<dbReference type="PANTHER" id="PTHR22945">
    <property type="entry name" value="SERPENTINE RECEPTOR, CLASS D DELTA"/>
    <property type="match status" value="1"/>
</dbReference>
<dbReference type="Gene3D" id="1.20.1070.10">
    <property type="entry name" value="Rhodopsin 7-helix transmembrane proteins"/>
    <property type="match status" value="1"/>
</dbReference>
<evidence type="ECO:0000256" key="5">
    <source>
        <dbReference type="ARBA" id="ARBA00023136"/>
    </source>
</evidence>
<feature type="transmembrane region" description="Helical" evidence="6">
    <location>
        <begin position="72"/>
        <end position="91"/>
    </location>
</feature>
<sequence length="306" mass="34230">WFTEAVVTVHGIYALVGTSLNCLLLYCMHRYTPASFRVFGLLMKWSLLYISYGPCTVVSPYTCYLCYTATLFVYVVNFYITLVSFIARLRIIKHGSISKRRALLLLVSIATPAPVTFAVSFLIAKSDDATMIEIMDKRYPEYNPHKDHTVTGNEDLRTVPMFNVMFIVTILITPLYVVMLTIRSSILSKVSAANLSMSLRTKKMHTQFVHMLTLQAALPLVLILAVFTFSLGQFNIVNHPAIESASIIFGETPSLLSPIIVFCHIPAYRRAIRAIINGRIPEPSELSNPNSQDRGPVGTVITVRSN</sequence>
<feature type="non-terminal residue" evidence="7">
    <location>
        <position position="1"/>
    </location>
</feature>
<comment type="caution">
    <text evidence="7">The sequence shown here is derived from an EMBL/GenBank/DDBJ whole genome shotgun (WGS) entry which is preliminary data.</text>
</comment>
<dbReference type="Proteomes" id="UP001328107">
    <property type="component" value="Unassembled WGS sequence"/>
</dbReference>
<protein>
    <recommendedName>
        <fullName evidence="9">G protein-coupled receptor</fullName>
    </recommendedName>
</protein>
<keyword evidence="8" id="KW-1185">Reference proteome</keyword>
<keyword evidence="5 6" id="KW-0472">Membrane</keyword>
<dbReference type="GO" id="GO:0016020">
    <property type="term" value="C:membrane"/>
    <property type="evidence" value="ECO:0007669"/>
    <property type="project" value="UniProtKB-SubCell"/>
</dbReference>
<gene>
    <name evidence="7" type="ORF">PMAYCL1PPCAC_19931</name>
</gene>
<evidence type="ECO:0000313" key="7">
    <source>
        <dbReference type="EMBL" id="GMR49736.1"/>
    </source>
</evidence>
<dbReference type="PANTHER" id="PTHR22945:SF40">
    <property type="entry name" value="SERPENTINE RECEPTOR, CLASS D (DELTA)-RELATED"/>
    <property type="match status" value="1"/>
</dbReference>
<evidence type="ECO:0000313" key="8">
    <source>
        <dbReference type="Proteomes" id="UP001328107"/>
    </source>
</evidence>
<feature type="transmembrane region" description="Helical" evidence="6">
    <location>
        <begin position="244"/>
        <end position="265"/>
    </location>
</feature>
<dbReference type="SUPFAM" id="SSF81321">
    <property type="entry name" value="Family A G protein-coupled receptor-like"/>
    <property type="match status" value="1"/>
</dbReference>
<keyword evidence="4 6" id="KW-1133">Transmembrane helix</keyword>
<comment type="subcellular location">
    <subcellularLocation>
        <location evidence="1">Membrane</location>
        <topology evidence="1">Multi-pass membrane protein</topology>
    </subcellularLocation>
</comment>
<feature type="transmembrane region" description="Helical" evidence="6">
    <location>
        <begin position="164"/>
        <end position="187"/>
    </location>
</feature>
<evidence type="ECO:0000256" key="4">
    <source>
        <dbReference type="ARBA" id="ARBA00022989"/>
    </source>
</evidence>
<reference evidence="8" key="1">
    <citation type="submission" date="2022-10" db="EMBL/GenBank/DDBJ databases">
        <title>Genome assembly of Pristionchus species.</title>
        <authorList>
            <person name="Yoshida K."/>
            <person name="Sommer R.J."/>
        </authorList>
    </citation>
    <scope>NUCLEOTIDE SEQUENCE [LARGE SCALE GENOMIC DNA]</scope>
    <source>
        <strain evidence="8">RS5460</strain>
    </source>
</reference>
<keyword evidence="3 6" id="KW-0812">Transmembrane</keyword>
<feature type="transmembrane region" description="Helical" evidence="6">
    <location>
        <begin position="103"/>
        <end position="124"/>
    </location>
</feature>
<organism evidence="7 8">
    <name type="scientific">Pristionchus mayeri</name>
    <dbReference type="NCBI Taxonomy" id="1317129"/>
    <lineage>
        <taxon>Eukaryota</taxon>
        <taxon>Metazoa</taxon>
        <taxon>Ecdysozoa</taxon>
        <taxon>Nematoda</taxon>
        <taxon>Chromadorea</taxon>
        <taxon>Rhabditida</taxon>
        <taxon>Rhabditina</taxon>
        <taxon>Diplogasteromorpha</taxon>
        <taxon>Diplogasteroidea</taxon>
        <taxon>Neodiplogasteridae</taxon>
        <taxon>Pristionchus</taxon>
    </lineage>
</organism>
<accession>A0AAN5CSA0</accession>
<feature type="non-terminal residue" evidence="7">
    <location>
        <position position="306"/>
    </location>
</feature>
<dbReference type="AlphaFoldDB" id="A0AAN5CSA0"/>
<name>A0AAN5CSA0_9BILA</name>
<dbReference type="InterPro" id="IPR050920">
    <property type="entry name" value="Nematode_rcpt-like_delta"/>
</dbReference>
<comment type="similarity">
    <text evidence="2">Belongs to the nematode receptor-like protein srd family.</text>
</comment>
<dbReference type="Pfam" id="PF10317">
    <property type="entry name" value="7TM_GPCR_Srd"/>
    <property type="match status" value="1"/>
</dbReference>
<evidence type="ECO:0000256" key="2">
    <source>
        <dbReference type="ARBA" id="ARBA00009166"/>
    </source>
</evidence>
<dbReference type="EMBL" id="BTRK01000004">
    <property type="protein sequence ID" value="GMR49736.1"/>
    <property type="molecule type" value="Genomic_DNA"/>
</dbReference>
<proteinExistence type="inferred from homology"/>
<evidence type="ECO:0000256" key="3">
    <source>
        <dbReference type="ARBA" id="ARBA00022692"/>
    </source>
</evidence>
<dbReference type="InterPro" id="IPR019421">
    <property type="entry name" value="7TM_GPCR_serpentine_rcpt_Srd"/>
</dbReference>
<feature type="transmembrane region" description="Helical" evidence="6">
    <location>
        <begin position="6"/>
        <end position="27"/>
    </location>
</feature>
<evidence type="ECO:0000256" key="1">
    <source>
        <dbReference type="ARBA" id="ARBA00004141"/>
    </source>
</evidence>
<evidence type="ECO:0000256" key="6">
    <source>
        <dbReference type="SAM" id="Phobius"/>
    </source>
</evidence>